<accession>V6TU26</accession>
<dbReference type="VEuPathDB" id="GiardiaDB:DHA2_150846"/>
<comment type="caution">
    <text evidence="3">The sequence shown here is derived from an EMBL/GenBank/DDBJ whole genome shotgun (WGS) entry which is preliminary data.</text>
</comment>
<protein>
    <submittedName>
        <fullName evidence="3">Variant-specific surface protein</fullName>
    </submittedName>
</protein>
<proteinExistence type="predicted"/>
<dbReference type="InterPro" id="IPR009030">
    <property type="entry name" value="Growth_fac_rcpt_cys_sf"/>
</dbReference>
<dbReference type="VEuPathDB" id="GiardiaDB:QR46_4762"/>
<dbReference type="PANTHER" id="PTHR23275">
    <property type="entry name" value="CABRIOLET.-RELATED"/>
    <property type="match status" value="1"/>
</dbReference>
<dbReference type="Pfam" id="PF03302">
    <property type="entry name" value="VSP"/>
    <property type="match status" value="1"/>
</dbReference>
<dbReference type="EMBL" id="AHHH01000210">
    <property type="protein sequence ID" value="ESU40520.1"/>
    <property type="molecule type" value="Genomic_DNA"/>
</dbReference>
<keyword evidence="1" id="KW-1133">Transmembrane helix</keyword>
<gene>
    <name evidence="3" type="ORF">GSB_154723</name>
</gene>
<keyword evidence="2" id="KW-0732">Signal</keyword>
<sequence>MLAIYFAVGVLAADCGSEAAATNCDGANCEAVGSTKVCIQCTAGNVPINGICKPKGDPTVSTAGCTKGSDPLDGNSKTCGKCEGDTYFLYKGGCYSTSDATGKILCATATSGACTQGAEGYFAIPEASSTGESVVKCDDSATGIQISTGTYKGVADCAVCTAPRKGTSSGDQQIAICNKCTGDKIVKTADGATSCIDESACNNGFFVETTANGSTSSKVCTACTDDNCDVCAAFGAKKCSKCKTSGEKIYLQKEADSQTGTCIEKASCTGTNYIDEAAKACNTCASAGTTDCTTCEKGADGAVVCKTCGSQKKIRPDKKGCIDACPPDVSTEKNGVCECVEGYAPSADGSSCTSSSANRSALSTGAIAGISVAAVVVVGGLVGFLCWWFICRGKA</sequence>
<dbReference type="InterPro" id="IPR052798">
    <property type="entry name" value="Giardia_VSA"/>
</dbReference>
<evidence type="ECO:0000256" key="2">
    <source>
        <dbReference type="SAM" id="SignalP"/>
    </source>
</evidence>
<dbReference type="SUPFAM" id="SSF57184">
    <property type="entry name" value="Growth factor receptor domain"/>
    <property type="match status" value="1"/>
</dbReference>
<reference evidence="4" key="1">
    <citation type="submission" date="2012-02" db="EMBL/GenBank/DDBJ databases">
        <title>Genome sequencing of Giardia lamblia Genotypes A2 and B isolates (DH and GS) and comparative analysis with the genomes of Genotypes A1 and E (WB and Pig).</title>
        <authorList>
            <person name="Adam R."/>
            <person name="Dahlstrom E."/>
            <person name="Martens C."/>
            <person name="Bruno D."/>
            <person name="Barbian K."/>
            <person name="Porcella S.F."/>
            <person name="Nash T."/>
        </authorList>
    </citation>
    <scope>NUCLEOTIDE SEQUENCE</scope>
    <source>
        <strain evidence="4">GS</strain>
    </source>
</reference>
<name>V6TU26_GIAIN</name>
<dbReference type="VEuPathDB" id="GiardiaDB:GL50803_0050163"/>
<keyword evidence="1" id="KW-0472">Membrane</keyword>
<organism evidence="3 4">
    <name type="scientific">Giardia intestinalis</name>
    <name type="common">Giardia lamblia</name>
    <dbReference type="NCBI Taxonomy" id="5741"/>
    <lineage>
        <taxon>Eukaryota</taxon>
        <taxon>Metamonada</taxon>
        <taxon>Diplomonadida</taxon>
        <taxon>Hexamitidae</taxon>
        <taxon>Giardiinae</taxon>
        <taxon>Giardia</taxon>
    </lineage>
</organism>
<evidence type="ECO:0000313" key="4">
    <source>
        <dbReference type="Proteomes" id="UP000018040"/>
    </source>
</evidence>
<dbReference type="AlphaFoldDB" id="V6TU26"/>
<feature type="transmembrane region" description="Helical" evidence="1">
    <location>
        <begin position="366"/>
        <end position="390"/>
    </location>
</feature>
<dbReference type="InterPro" id="IPR005127">
    <property type="entry name" value="Giardia_VSP"/>
</dbReference>
<feature type="chain" id="PRO_5004751913" evidence="2">
    <location>
        <begin position="20"/>
        <end position="395"/>
    </location>
</feature>
<dbReference type="Proteomes" id="UP000018040">
    <property type="component" value="Unassembled WGS sequence"/>
</dbReference>
<keyword evidence="1" id="KW-0812">Transmembrane</keyword>
<dbReference type="VEuPathDB" id="GiardiaDB:GL50581_845"/>
<feature type="signal peptide" evidence="2">
    <location>
        <begin position="1"/>
        <end position="19"/>
    </location>
</feature>
<dbReference type="PANTHER" id="PTHR23275:SF100">
    <property type="entry name" value="EGF-LIKE DOMAIN-CONTAINING PROTEIN"/>
    <property type="match status" value="1"/>
</dbReference>
<dbReference type="VEuPathDB" id="GiardiaDB:GL50803_00117204"/>
<evidence type="ECO:0000313" key="3">
    <source>
        <dbReference type="EMBL" id="ESU40520.1"/>
    </source>
</evidence>
<reference evidence="3 4" key="2">
    <citation type="journal article" date="2013" name="Genome Biol. Evol.">
        <title>Genome sequencing of Giardia lamblia genotypes A2 and B isolates (DH and GS) and comparative analysis with the genomes of genotypes A1 and E (WB and Pig).</title>
        <authorList>
            <person name="Adam R.D."/>
            <person name="Dahlstrom E.W."/>
            <person name="Martens C.A."/>
            <person name="Bruno D.P."/>
            <person name="Barbian K.D."/>
            <person name="Ricklefs S.M."/>
            <person name="Hernandez M.M."/>
            <person name="Narla N.P."/>
            <person name="Patel R.B."/>
            <person name="Porcella S.F."/>
            <person name="Nash T.E."/>
        </authorList>
    </citation>
    <scope>NUCLEOTIDE SEQUENCE [LARGE SCALE GENOMIC DNA]</scope>
    <source>
        <strain evidence="3 4">GS</strain>
    </source>
</reference>
<evidence type="ECO:0000256" key="1">
    <source>
        <dbReference type="SAM" id="Phobius"/>
    </source>
</evidence>